<reference evidence="1 2" key="1">
    <citation type="submission" date="2017-08" db="EMBL/GenBank/DDBJ databases">
        <title>Complete genome sequence of Mucilaginibacter sp. strain BJC16-A31.</title>
        <authorList>
            <consortium name="Henan University of Science and Technology"/>
            <person name="You X."/>
        </authorList>
    </citation>
    <scope>NUCLEOTIDE SEQUENCE [LARGE SCALE GENOMIC DNA]</scope>
    <source>
        <strain evidence="1 2">BJC16-A31</strain>
    </source>
</reference>
<dbReference type="Proteomes" id="UP000215002">
    <property type="component" value="Chromosome"/>
</dbReference>
<proteinExistence type="predicted"/>
<name>A0A223P356_9SPHI</name>
<dbReference type="AlphaFoldDB" id="A0A223P356"/>
<accession>A0A223P356</accession>
<evidence type="ECO:0000313" key="1">
    <source>
        <dbReference type="EMBL" id="ASU36545.1"/>
    </source>
</evidence>
<sequence>MKQPPSVAIGTFIQMMAYNRLSGAGAYPPPAARNLEGLPDHSAAYS</sequence>
<dbReference type="KEGG" id="muc:MuYL_4662"/>
<dbReference type="EMBL" id="CP022743">
    <property type="protein sequence ID" value="ASU36545.1"/>
    <property type="molecule type" value="Genomic_DNA"/>
</dbReference>
<protein>
    <submittedName>
        <fullName evidence="1">Uncharacterized protein</fullName>
    </submittedName>
</protein>
<gene>
    <name evidence="1" type="ORF">MuYL_4662</name>
</gene>
<organism evidence="1 2">
    <name type="scientific">Mucilaginibacter xinganensis</name>
    <dbReference type="NCBI Taxonomy" id="1234841"/>
    <lineage>
        <taxon>Bacteria</taxon>
        <taxon>Pseudomonadati</taxon>
        <taxon>Bacteroidota</taxon>
        <taxon>Sphingobacteriia</taxon>
        <taxon>Sphingobacteriales</taxon>
        <taxon>Sphingobacteriaceae</taxon>
        <taxon>Mucilaginibacter</taxon>
    </lineage>
</organism>
<evidence type="ECO:0000313" key="2">
    <source>
        <dbReference type="Proteomes" id="UP000215002"/>
    </source>
</evidence>
<keyword evidence="2" id="KW-1185">Reference proteome</keyword>